<evidence type="ECO:0000313" key="1">
    <source>
        <dbReference type="EMBL" id="CAI9707303.1"/>
    </source>
</evidence>
<dbReference type="EMBL" id="OX596114">
    <property type="protein sequence ID" value="CAI9707303.1"/>
    <property type="molecule type" value="Genomic_DNA"/>
</dbReference>
<name>A0ACB0F2H5_RANTA</name>
<reference evidence="1" key="1">
    <citation type="submission" date="2023-05" db="EMBL/GenBank/DDBJ databases">
        <authorList>
            <consortium name="ELIXIR-Norway"/>
        </authorList>
    </citation>
    <scope>NUCLEOTIDE SEQUENCE</scope>
</reference>
<proteinExistence type="predicted"/>
<organism evidence="1 2">
    <name type="scientific">Rangifer tarandus platyrhynchus</name>
    <name type="common">Svalbard reindeer</name>
    <dbReference type="NCBI Taxonomy" id="3082113"/>
    <lineage>
        <taxon>Eukaryota</taxon>
        <taxon>Metazoa</taxon>
        <taxon>Chordata</taxon>
        <taxon>Craniata</taxon>
        <taxon>Vertebrata</taxon>
        <taxon>Euteleostomi</taxon>
        <taxon>Mammalia</taxon>
        <taxon>Eutheria</taxon>
        <taxon>Laurasiatheria</taxon>
        <taxon>Artiodactyla</taxon>
        <taxon>Ruminantia</taxon>
        <taxon>Pecora</taxon>
        <taxon>Cervidae</taxon>
        <taxon>Odocoileinae</taxon>
        <taxon>Rangifer</taxon>
    </lineage>
</organism>
<dbReference type="Proteomes" id="UP001162501">
    <property type="component" value="Chromosome 30"/>
</dbReference>
<evidence type="ECO:0000313" key="2">
    <source>
        <dbReference type="Proteomes" id="UP001162501"/>
    </source>
</evidence>
<gene>
    <name evidence="1" type="ORF">MRATA1EN3_LOCUS18516</name>
</gene>
<sequence>MKTLKGFCVLFMLQLCLLDSGRTGKVLVWPVDFSHWINLQVILEELHLRGHEITVLVPSQSLLIDHTKLPYNVEILQLSVTKETFMEELNTLLYEATFELSKLSWWERQIKLANIGRKFLLTIKRVCDSAVTNKELLSRLQAAKFDVCIADPLSFCGELVAELLNIPFMYTFRFFYGNVIERLCAGLPMPSSYVPGVTSRFTDNMTFIQRLENWLLYTVNDVIYSYYVFPEWDEYYSKVLGKPTTVCEIMGKADMWLFRSYWDFEFPQPYLPNTEFVGGLHCKPAKPLPKDFEEFVQSSGKDGVVVFTLGSMIKNLSEEKSNIIASALAQIPQKVLWRYTGKKPETLGANTRLYKWIPQNDLLGHPKTRAFITHCGTNGIYEAIYHGVPMVGIPMFGDQHDNVARMKAKGAAVEVDLQRMTSADLLNALKAVINNPFYKENAMKLSRFHHDQPVKSLDRAVFWVEFIMRHKGAKHLRPAFHDLTWYQHRSLDVIGFLLACHPKTKAFITHGRTNGIYEAIYHGIPMVGLPLFAEQHDNIERVKAKGAAVRLDLETMSSRDLLNALKEVINNPFYKETSVWLSTIHHDQPVKPLDRAVFWIEFVMRHKGAKHLRPAAHDLTWLQYHSLDVIGFLLACVATVVFVTTKCFLFCYSKFAKIGKKQKRE</sequence>
<protein>
    <submittedName>
        <fullName evidence="1">Uncharacterized protein</fullName>
    </submittedName>
</protein>
<accession>A0ACB0F2H5</accession>